<dbReference type="Proteomes" id="UP000772434">
    <property type="component" value="Unassembled WGS sequence"/>
</dbReference>
<dbReference type="AlphaFoldDB" id="A0A9P5PPC1"/>
<evidence type="ECO:0000313" key="1">
    <source>
        <dbReference type="EMBL" id="KAF9065680.1"/>
    </source>
</evidence>
<reference evidence="1" key="1">
    <citation type="submission" date="2020-11" db="EMBL/GenBank/DDBJ databases">
        <authorList>
            <consortium name="DOE Joint Genome Institute"/>
            <person name="Ahrendt S."/>
            <person name="Riley R."/>
            <person name="Andreopoulos W."/>
            <person name="Labutti K."/>
            <person name="Pangilinan J."/>
            <person name="Ruiz-Duenas F.J."/>
            <person name="Barrasa J.M."/>
            <person name="Sanchez-Garcia M."/>
            <person name="Camarero S."/>
            <person name="Miyauchi S."/>
            <person name="Serrano A."/>
            <person name="Linde D."/>
            <person name="Babiker R."/>
            <person name="Drula E."/>
            <person name="Ayuso-Fernandez I."/>
            <person name="Pacheco R."/>
            <person name="Padilla G."/>
            <person name="Ferreira P."/>
            <person name="Barriuso J."/>
            <person name="Kellner H."/>
            <person name="Castanera R."/>
            <person name="Alfaro M."/>
            <person name="Ramirez L."/>
            <person name="Pisabarro A.G."/>
            <person name="Kuo A."/>
            <person name="Tritt A."/>
            <person name="Lipzen A."/>
            <person name="He G."/>
            <person name="Yan M."/>
            <person name="Ng V."/>
            <person name="Cullen D."/>
            <person name="Martin F."/>
            <person name="Rosso M.-N."/>
            <person name="Henrissat B."/>
            <person name="Hibbett D."/>
            <person name="Martinez A.T."/>
            <person name="Grigoriev I.V."/>
        </authorList>
    </citation>
    <scope>NUCLEOTIDE SEQUENCE</scope>
    <source>
        <strain evidence="1">AH 40177</strain>
    </source>
</reference>
<evidence type="ECO:0000313" key="2">
    <source>
        <dbReference type="Proteomes" id="UP000772434"/>
    </source>
</evidence>
<accession>A0A9P5PPC1</accession>
<dbReference type="OrthoDB" id="3055914at2759"/>
<dbReference type="InterPro" id="IPR032675">
    <property type="entry name" value="LRR_dom_sf"/>
</dbReference>
<dbReference type="SUPFAM" id="SSF52058">
    <property type="entry name" value="L domain-like"/>
    <property type="match status" value="1"/>
</dbReference>
<organism evidence="1 2">
    <name type="scientific">Rhodocollybia butyracea</name>
    <dbReference type="NCBI Taxonomy" id="206335"/>
    <lineage>
        <taxon>Eukaryota</taxon>
        <taxon>Fungi</taxon>
        <taxon>Dikarya</taxon>
        <taxon>Basidiomycota</taxon>
        <taxon>Agaricomycotina</taxon>
        <taxon>Agaricomycetes</taxon>
        <taxon>Agaricomycetidae</taxon>
        <taxon>Agaricales</taxon>
        <taxon>Marasmiineae</taxon>
        <taxon>Omphalotaceae</taxon>
        <taxon>Rhodocollybia</taxon>
    </lineage>
</organism>
<comment type="caution">
    <text evidence="1">The sequence shown here is derived from an EMBL/GenBank/DDBJ whole genome shotgun (WGS) entry which is preliminary data.</text>
</comment>
<gene>
    <name evidence="1" type="ORF">BDP27DRAFT_1424551</name>
</gene>
<keyword evidence="2" id="KW-1185">Reference proteome</keyword>
<dbReference type="EMBL" id="JADNRY010000099">
    <property type="protein sequence ID" value="KAF9065680.1"/>
    <property type="molecule type" value="Genomic_DNA"/>
</dbReference>
<proteinExistence type="predicted"/>
<sequence>MLPLAATYAVVAQFVGKHGGGDIRWYTGRGWVPDTISRYLERSGDWPSRLALDNMDIYGKLSRKESSLSHLAQHAHRWKAFKYQGYYALQSDPILSQLHVHFPSLEELDISSICASVGSNDLDCFEHAPKLRALATDKVPISRAPYHQLAHLSILITLTLRGLSLSDLDMIAVLQVMPSLLHLEIDDGKRHKRHSQDQKV</sequence>
<protein>
    <submittedName>
        <fullName evidence="1">Uncharacterized protein</fullName>
    </submittedName>
</protein>
<dbReference type="Gene3D" id="3.80.10.10">
    <property type="entry name" value="Ribonuclease Inhibitor"/>
    <property type="match status" value="1"/>
</dbReference>
<name>A0A9P5PPC1_9AGAR</name>